<gene>
    <name evidence="2" type="ORF">CYMTET_9215</name>
</gene>
<sequence length="432" mass="48155">MPKAGVTIVQGDYGQPTEKRGGDWPLGASLWEELRPHATEHRRKVHAWARVAQDMQAHLPGGLPVASLSGASGGGSRGGGLLSEARAEEIVAAAVVKAMGLHHDRRERDPPAVDLARVKHRFGRNLALLVKAWSNFEQVVARLLECGRRQCGLEDLPEDESVTKHLYAYVELEVGQLAAMQKELDGVPGVEKVVCDEAWVMQAARSRRRRKGQEKEPKAGGSDDEEAEREVARKRFGKLRAARRRSSVEHWTGPCRSRTARNRHVSERDLSSVPVCPARAPLQGPDVPIRCPHDGFDEGGAWRLDPKRGLVVDEAKHCRSLEEWDEAFTLLMCAVPTKALDLLAVFRNWMRVMALEFTWDLPRKLYKHLVARMTWDAYTSFELTSYTALWELYKREKGIWEKGARGRGSGGWVGGQGGVASKRLRTGTTETA</sequence>
<accession>A0AAE0GRR4</accession>
<dbReference type="AlphaFoldDB" id="A0AAE0GRR4"/>
<name>A0AAE0GRR4_9CHLO</name>
<comment type="caution">
    <text evidence="2">The sequence shown here is derived from an EMBL/GenBank/DDBJ whole genome shotgun (WGS) entry which is preliminary data.</text>
</comment>
<evidence type="ECO:0000256" key="1">
    <source>
        <dbReference type="SAM" id="MobiDB-lite"/>
    </source>
</evidence>
<proteinExistence type="predicted"/>
<dbReference type="EMBL" id="LGRX02003045">
    <property type="protein sequence ID" value="KAK3283072.1"/>
    <property type="molecule type" value="Genomic_DNA"/>
</dbReference>
<reference evidence="2 3" key="1">
    <citation type="journal article" date="2015" name="Genome Biol. Evol.">
        <title>Comparative Genomics of a Bacterivorous Green Alga Reveals Evolutionary Causalities and Consequences of Phago-Mixotrophic Mode of Nutrition.</title>
        <authorList>
            <person name="Burns J.A."/>
            <person name="Paasch A."/>
            <person name="Narechania A."/>
            <person name="Kim E."/>
        </authorList>
    </citation>
    <scope>NUCLEOTIDE SEQUENCE [LARGE SCALE GENOMIC DNA]</scope>
    <source>
        <strain evidence="2 3">PLY_AMNH</strain>
    </source>
</reference>
<dbReference type="Proteomes" id="UP001190700">
    <property type="component" value="Unassembled WGS sequence"/>
</dbReference>
<evidence type="ECO:0000313" key="3">
    <source>
        <dbReference type="Proteomes" id="UP001190700"/>
    </source>
</evidence>
<protein>
    <submittedName>
        <fullName evidence="2">Uncharacterized protein</fullName>
    </submittedName>
</protein>
<keyword evidence="3" id="KW-1185">Reference proteome</keyword>
<feature type="region of interest" description="Disordered" evidence="1">
    <location>
        <begin position="411"/>
        <end position="432"/>
    </location>
</feature>
<evidence type="ECO:0000313" key="2">
    <source>
        <dbReference type="EMBL" id="KAK3283072.1"/>
    </source>
</evidence>
<feature type="region of interest" description="Disordered" evidence="1">
    <location>
        <begin position="206"/>
        <end position="231"/>
    </location>
</feature>
<organism evidence="2 3">
    <name type="scientific">Cymbomonas tetramitiformis</name>
    <dbReference type="NCBI Taxonomy" id="36881"/>
    <lineage>
        <taxon>Eukaryota</taxon>
        <taxon>Viridiplantae</taxon>
        <taxon>Chlorophyta</taxon>
        <taxon>Pyramimonadophyceae</taxon>
        <taxon>Pyramimonadales</taxon>
        <taxon>Pyramimonadaceae</taxon>
        <taxon>Cymbomonas</taxon>
    </lineage>
</organism>